<keyword evidence="2" id="KW-0479">Metal-binding</keyword>
<dbReference type="InterPro" id="IPR036922">
    <property type="entry name" value="Rieske_2Fe-2S_sf"/>
</dbReference>
<feature type="transmembrane region" description="Helical" evidence="6">
    <location>
        <begin position="20"/>
        <end position="53"/>
    </location>
</feature>
<accession>A0A6J6QCT8</accession>
<feature type="transmembrane region" description="Helical" evidence="6">
    <location>
        <begin position="94"/>
        <end position="120"/>
    </location>
</feature>
<dbReference type="InterPro" id="IPR017941">
    <property type="entry name" value="Rieske_2Fe-2S"/>
</dbReference>
<dbReference type="PANTHER" id="PTHR10134">
    <property type="entry name" value="CYTOCHROME B-C1 COMPLEX SUBUNIT RIESKE, MITOCHONDRIAL"/>
    <property type="match status" value="1"/>
</dbReference>
<keyword evidence="6" id="KW-1133">Transmembrane helix</keyword>
<evidence type="ECO:0000256" key="4">
    <source>
        <dbReference type="ARBA" id="ARBA00023014"/>
    </source>
</evidence>
<name>A0A6J6QCT8_9ZZZZ</name>
<keyword evidence="3" id="KW-0408">Iron</keyword>
<keyword evidence="6" id="KW-0812">Transmembrane</keyword>
<proteinExistence type="predicted"/>
<dbReference type="Pfam" id="PF00355">
    <property type="entry name" value="Rieske"/>
    <property type="match status" value="1"/>
</dbReference>
<keyword evidence="4" id="KW-0411">Iron-sulfur</keyword>
<sequence length="301" mass="31899">MDPRRKTPHVPGPSLWPVGFAIGVAVALLGLVVRWQIIALGIVISVLFGILWIREAAGRRGIAEALPVEPEFGPGHPGPTIPPPSTREKYPRNVFLEMSTLGLGGVIGGLVSLPALGFMVGPAFLNQGVKDHDLGPVENFPQGSFVVATYMSDPSQGEVSRRTAFVRYNGLLGAQPSFTIISNHCVHLGCPVQPNGPVYDKQTKTFGDVTLIPTKPSGFGCPCHGGQYDSEGNCVAGPPVRALDRYAFSIRNGNLYIGAPYSVAIVEGEGAGAKIHKNSYSPPGEQAGGIESWLYPIQPPN</sequence>
<dbReference type="InterPro" id="IPR014349">
    <property type="entry name" value="Rieske_Fe-S_prot"/>
</dbReference>
<evidence type="ECO:0000256" key="2">
    <source>
        <dbReference type="ARBA" id="ARBA00022723"/>
    </source>
</evidence>
<organism evidence="8">
    <name type="scientific">freshwater metagenome</name>
    <dbReference type="NCBI Taxonomy" id="449393"/>
    <lineage>
        <taxon>unclassified sequences</taxon>
        <taxon>metagenomes</taxon>
        <taxon>ecological metagenomes</taxon>
    </lineage>
</organism>
<dbReference type="Gene3D" id="2.102.10.10">
    <property type="entry name" value="Rieske [2Fe-2S] iron-sulphur domain"/>
    <property type="match status" value="1"/>
</dbReference>
<dbReference type="GO" id="GO:0046872">
    <property type="term" value="F:metal ion binding"/>
    <property type="evidence" value="ECO:0007669"/>
    <property type="project" value="UniProtKB-KW"/>
</dbReference>
<dbReference type="Gene3D" id="1.10.287.70">
    <property type="match status" value="1"/>
</dbReference>
<dbReference type="PROSITE" id="PS51296">
    <property type="entry name" value="RIESKE"/>
    <property type="match status" value="1"/>
</dbReference>
<dbReference type="GO" id="GO:0051537">
    <property type="term" value="F:2 iron, 2 sulfur cluster binding"/>
    <property type="evidence" value="ECO:0007669"/>
    <property type="project" value="UniProtKB-KW"/>
</dbReference>
<evidence type="ECO:0000256" key="1">
    <source>
        <dbReference type="ARBA" id="ARBA00022714"/>
    </source>
</evidence>
<dbReference type="EMBL" id="CAEZXP010000007">
    <property type="protein sequence ID" value="CAB4707253.1"/>
    <property type="molecule type" value="Genomic_DNA"/>
</dbReference>
<gene>
    <name evidence="8" type="ORF">UFOPK2399_01751</name>
</gene>
<keyword evidence="5" id="KW-1015">Disulfide bond</keyword>
<dbReference type="AlphaFoldDB" id="A0A6J6QCT8"/>
<feature type="domain" description="Rieske" evidence="7">
    <location>
        <begin position="173"/>
        <end position="257"/>
    </location>
</feature>
<evidence type="ECO:0000259" key="7">
    <source>
        <dbReference type="PROSITE" id="PS51296"/>
    </source>
</evidence>
<reference evidence="8" key="1">
    <citation type="submission" date="2020-05" db="EMBL/GenBank/DDBJ databases">
        <authorList>
            <person name="Chiriac C."/>
            <person name="Salcher M."/>
            <person name="Ghai R."/>
            <person name="Kavagutti S V."/>
        </authorList>
    </citation>
    <scope>NUCLEOTIDE SEQUENCE</scope>
</reference>
<evidence type="ECO:0000256" key="5">
    <source>
        <dbReference type="ARBA" id="ARBA00023157"/>
    </source>
</evidence>
<evidence type="ECO:0000256" key="3">
    <source>
        <dbReference type="ARBA" id="ARBA00023004"/>
    </source>
</evidence>
<keyword evidence="6" id="KW-0472">Membrane</keyword>
<dbReference type="SUPFAM" id="SSF50022">
    <property type="entry name" value="ISP domain"/>
    <property type="match status" value="1"/>
</dbReference>
<evidence type="ECO:0000313" key="8">
    <source>
        <dbReference type="EMBL" id="CAB4707253.1"/>
    </source>
</evidence>
<evidence type="ECO:0000256" key="6">
    <source>
        <dbReference type="SAM" id="Phobius"/>
    </source>
</evidence>
<keyword evidence="1" id="KW-0001">2Fe-2S</keyword>
<protein>
    <submittedName>
        <fullName evidence="8">Unannotated protein</fullName>
    </submittedName>
</protein>